<dbReference type="AlphaFoldDB" id="G6EKE0"/>
<keyword evidence="2" id="KW-1185">Reference proteome</keyword>
<evidence type="ECO:0000313" key="1">
    <source>
        <dbReference type="EMBL" id="EHJ58244.1"/>
    </source>
</evidence>
<reference evidence="1 2" key="1">
    <citation type="journal article" date="2012" name="J. Bacteriol.">
        <title>Genome sequence of benzo(a)pyrene-degrading bacterium Novosphingobium pentaromativorans US6-1.</title>
        <authorList>
            <person name="Luo Y.R."/>
            <person name="Kang S.G."/>
            <person name="Kim S.J."/>
            <person name="Kim M.R."/>
            <person name="Li N."/>
            <person name="Lee J.H."/>
            <person name="Kwon K.K."/>
        </authorList>
    </citation>
    <scope>NUCLEOTIDE SEQUENCE [LARGE SCALE GENOMIC DNA]</scope>
    <source>
        <strain evidence="1 2">US6-1</strain>
    </source>
</reference>
<protein>
    <recommendedName>
        <fullName evidence="3">Transposase</fullName>
    </recommendedName>
</protein>
<organism evidence="1 2">
    <name type="scientific">Novosphingobium pentaromativorans US6-1</name>
    <dbReference type="NCBI Taxonomy" id="1088721"/>
    <lineage>
        <taxon>Bacteria</taxon>
        <taxon>Pseudomonadati</taxon>
        <taxon>Pseudomonadota</taxon>
        <taxon>Alphaproteobacteria</taxon>
        <taxon>Sphingomonadales</taxon>
        <taxon>Sphingomonadaceae</taxon>
        <taxon>Novosphingobium</taxon>
    </lineage>
</organism>
<accession>G6EKE0</accession>
<dbReference type="Proteomes" id="UP000004030">
    <property type="component" value="Unassembled WGS sequence"/>
</dbReference>
<evidence type="ECO:0008006" key="3">
    <source>
        <dbReference type="Google" id="ProtNLM"/>
    </source>
</evidence>
<comment type="caution">
    <text evidence="1">The sequence shown here is derived from an EMBL/GenBank/DDBJ whole genome shotgun (WGS) entry which is preliminary data.</text>
</comment>
<evidence type="ECO:0000313" key="2">
    <source>
        <dbReference type="Proteomes" id="UP000004030"/>
    </source>
</evidence>
<sequence length="42" mass="4806">MHEVAKRQDIAESPIYSWRTARRQAEEVASEPLTFNSYAAVP</sequence>
<dbReference type="EMBL" id="AGFM01000093">
    <property type="protein sequence ID" value="EHJ58244.1"/>
    <property type="molecule type" value="Genomic_DNA"/>
</dbReference>
<gene>
    <name evidence="1" type="ORF">NSU_4812</name>
</gene>
<proteinExistence type="predicted"/>
<name>G6EKE0_9SPHN</name>